<dbReference type="AlphaFoldDB" id="A0A9X1TMW3"/>
<feature type="compositionally biased region" description="Pro residues" evidence="1">
    <location>
        <begin position="29"/>
        <end position="68"/>
    </location>
</feature>
<evidence type="ECO:0000313" key="4">
    <source>
        <dbReference type="Proteomes" id="UP001139384"/>
    </source>
</evidence>
<gene>
    <name evidence="3" type="ORF">L0P92_30330</name>
</gene>
<feature type="transmembrane region" description="Helical" evidence="2">
    <location>
        <begin position="261"/>
        <end position="284"/>
    </location>
</feature>
<accession>A0A9X1TMW3</accession>
<feature type="region of interest" description="Disordered" evidence="1">
    <location>
        <begin position="1"/>
        <end position="73"/>
    </location>
</feature>
<feature type="transmembrane region" description="Helical" evidence="2">
    <location>
        <begin position="147"/>
        <end position="172"/>
    </location>
</feature>
<name>A0A9X1TMW3_STRM4</name>
<comment type="caution">
    <text evidence="3">The sequence shown here is derived from an EMBL/GenBank/DDBJ whole genome shotgun (WGS) entry which is preliminary data.</text>
</comment>
<reference evidence="3" key="1">
    <citation type="submission" date="2022-01" db="EMBL/GenBank/DDBJ databases">
        <title>Draft Genome Sequences of Seven Type Strains of the Genus Streptomyces.</title>
        <authorList>
            <person name="Aziz S."/>
            <person name="Coretto E."/>
            <person name="Chronakova A."/>
            <person name="Sproer C."/>
            <person name="Huber K."/>
            <person name="Nouioui I."/>
            <person name="Gross H."/>
        </authorList>
    </citation>
    <scope>NUCLEOTIDE SEQUENCE</scope>
    <source>
        <strain evidence="3">DSM 103493</strain>
    </source>
</reference>
<dbReference type="RefSeq" id="WP_234766244.1">
    <property type="nucleotide sequence ID" value="NZ_JAKEIP010000170.1"/>
</dbReference>
<feature type="transmembrane region" description="Helical" evidence="2">
    <location>
        <begin position="224"/>
        <end position="249"/>
    </location>
</feature>
<feature type="transmembrane region" description="Helical" evidence="2">
    <location>
        <begin position="290"/>
        <end position="310"/>
    </location>
</feature>
<organism evidence="3 4">
    <name type="scientific">Streptomyces muensis</name>
    <dbReference type="NCBI Taxonomy" id="1077944"/>
    <lineage>
        <taxon>Bacteria</taxon>
        <taxon>Bacillati</taxon>
        <taxon>Actinomycetota</taxon>
        <taxon>Actinomycetes</taxon>
        <taxon>Kitasatosporales</taxon>
        <taxon>Streptomycetaceae</taxon>
        <taxon>Streptomyces</taxon>
    </lineage>
</organism>
<sequence length="325" mass="34767">MATGGWGPGHGPGQPGGNGPGNQGWGAPYGPPPPNPGPNPGPYPPQAPYPAPPQNPYPYPYGPQPTPRPAARRPRGCLSFGLVGALLRSTHRLATRLFNAEGDGRIVDRTVDRVQVARTILGAAATVALIFVYSVKPDRWEDAAYSSAAQMLLAPILLLIAGPLVIIGFIYYAPPHLRPHMRSRLRAPLKAVGWYVLSIVVIGGVLTLTGLAAKPEDGMTWWEIVLAVAALIVIVWGFPFFFMASLYSARSAFNTAQVHPMLPPVITTALVWVFAIFSVIPDGLPEGQPLVAQLCATLGGPLSVTAVSLWELRRMKTRFGVTLRP</sequence>
<evidence type="ECO:0000256" key="2">
    <source>
        <dbReference type="SAM" id="Phobius"/>
    </source>
</evidence>
<feature type="compositionally biased region" description="Gly residues" evidence="1">
    <location>
        <begin position="1"/>
        <end position="24"/>
    </location>
</feature>
<evidence type="ECO:0000256" key="1">
    <source>
        <dbReference type="SAM" id="MobiDB-lite"/>
    </source>
</evidence>
<evidence type="ECO:0000313" key="3">
    <source>
        <dbReference type="EMBL" id="MCF1597821.1"/>
    </source>
</evidence>
<keyword evidence="4" id="KW-1185">Reference proteome</keyword>
<feature type="transmembrane region" description="Helical" evidence="2">
    <location>
        <begin position="192"/>
        <end position="212"/>
    </location>
</feature>
<proteinExistence type="predicted"/>
<keyword evidence="2" id="KW-0812">Transmembrane</keyword>
<dbReference type="Proteomes" id="UP001139384">
    <property type="component" value="Unassembled WGS sequence"/>
</dbReference>
<protein>
    <submittedName>
        <fullName evidence="3">Uncharacterized protein</fullName>
    </submittedName>
</protein>
<keyword evidence="2" id="KW-1133">Transmembrane helix</keyword>
<dbReference type="EMBL" id="JAKEIP010000170">
    <property type="protein sequence ID" value="MCF1597821.1"/>
    <property type="molecule type" value="Genomic_DNA"/>
</dbReference>
<feature type="transmembrane region" description="Helical" evidence="2">
    <location>
        <begin position="116"/>
        <end position="135"/>
    </location>
</feature>
<keyword evidence="2" id="KW-0472">Membrane</keyword>